<gene>
    <name evidence="2" type="ORF">EVAR_16090_1</name>
</gene>
<sequence length="95" mass="10633">MGSSEIISSKSKAEPKFGSRPKSKSEDGTEIGRCKRLKSSFLPTQTELRAEAIRFIKYTRANSISVEIHGTKEHLVQYEYNEALITGCVNNPNEI</sequence>
<proteinExistence type="predicted"/>
<protein>
    <submittedName>
        <fullName evidence="2">Uncharacterized protein</fullName>
    </submittedName>
</protein>
<dbReference type="EMBL" id="BGZK01000178">
    <property type="protein sequence ID" value="GBP26238.1"/>
    <property type="molecule type" value="Genomic_DNA"/>
</dbReference>
<feature type="compositionally biased region" description="Basic and acidic residues" evidence="1">
    <location>
        <begin position="11"/>
        <end position="30"/>
    </location>
</feature>
<evidence type="ECO:0000313" key="2">
    <source>
        <dbReference type="EMBL" id="GBP26238.1"/>
    </source>
</evidence>
<feature type="compositionally biased region" description="Low complexity" evidence="1">
    <location>
        <begin position="1"/>
        <end position="10"/>
    </location>
</feature>
<keyword evidence="3" id="KW-1185">Reference proteome</keyword>
<comment type="caution">
    <text evidence="2">The sequence shown here is derived from an EMBL/GenBank/DDBJ whole genome shotgun (WGS) entry which is preliminary data.</text>
</comment>
<accession>A0A4C1UIJ1</accession>
<evidence type="ECO:0000313" key="3">
    <source>
        <dbReference type="Proteomes" id="UP000299102"/>
    </source>
</evidence>
<organism evidence="2 3">
    <name type="scientific">Eumeta variegata</name>
    <name type="common">Bagworm moth</name>
    <name type="synonym">Eumeta japonica</name>
    <dbReference type="NCBI Taxonomy" id="151549"/>
    <lineage>
        <taxon>Eukaryota</taxon>
        <taxon>Metazoa</taxon>
        <taxon>Ecdysozoa</taxon>
        <taxon>Arthropoda</taxon>
        <taxon>Hexapoda</taxon>
        <taxon>Insecta</taxon>
        <taxon>Pterygota</taxon>
        <taxon>Neoptera</taxon>
        <taxon>Endopterygota</taxon>
        <taxon>Lepidoptera</taxon>
        <taxon>Glossata</taxon>
        <taxon>Ditrysia</taxon>
        <taxon>Tineoidea</taxon>
        <taxon>Psychidae</taxon>
        <taxon>Oiketicinae</taxon>
        <taxon>Eumeta</taxon>
    </lineage>
</organism>
<evidence type="ECO:0000256" key="1">
    <source>
        <dbReference type="SAM" id="MobiDB-lite"/>
    </source>
</evidence>
<name>A0A4C1UIJ1_EUMVA</name>
<feature type="region of interest" description="Disordered" evidence="1">
    <location>
        <begin position="1"/>
        <end position="30"/>
    </location>
</feature>
<dbReference type="Proteomes" id="UP000299102">
    <property type="component" value="Unassembled WGS sequence"/>
</dbReference>
<reference evidence="2 3" key="1">
    <citation type="journal article" date="2019" name="Commun. Biol.">
        <title>The bagworm genome reveals a unique fibroin gene that provides high tensile strength.</title>
        <authorList>
            <person name="Kono N."/>
            <person name="Nakamura H."/>
            <person name="Ohtoshi R."/>
            <person name="Tomita M."/>
            <person name="Numata K."/>
            <person name="Arakawa K."/>
        </authorList>
    </citation>
    <scope>NUCLEOTIDE SEQUENCE [LARGE SCALE GENOMIC DNA]</scope>
</reference>
<dbReference type="AlphaFoldDB" id="A0A4C1UIJ1"/>